<dbReference type="OrthoDB" id="7889154at2"/>
<protein>
    <recommendedName>
        <fullName evidence="4">DUF5666 domain-containing protein</fullName>
    </recommendedName>
</protein>
<feature type="chain" id="PRO_5005807348" description="DUF5666 domain-containing protein" evidence="1">
    <location>
        <begin position="23"/>
        <end position="87"/>
    </location>
</feature>
<proteinExistence type="predicted"/>
<reference evidence="3" key="1">
    <citation type="submission" date="2015-07" db="EMBL/GenBank/DDBJ databases">
        <authorList>
            <person name="Rodrigo-Torres Lidia"/>
            <person name="Arahal R.David."/>
        </authorList>
    </citation>
    <scope>NUCLEOTIDE SEQUENCE [LARGE SCALE GENOMIC DNA]</scope>
    <source>
        <strain evidence="3">CECT 4801</strain>
    </source>
</reference>
<evidence type="ECO:0000313" key="3">
    <source>
        <dbReference type="Proteomes" id="UP000048926"/>
    </source>
</evidence>
<keyword evidence="1" id="KW-0732">Signal</keyword>
<evidence type="ECO:0000256" key="1">
    <source>
        <dbReference type="SAM" id="SignalP"/>
    </source>
</evidence>
<dbReference type="RefSeq" id="WP_055655758.1">
    <property type="nucleotide sequence ID" value="NZ_CXST01000001.1"/>
</dbReference>
<accession>A0A0M6Y1K3</accession>
<feature type="signal peptide" evidence="1">
    <location>
        <begin position="1"/>
        <end position="22"/>
    </location>
</feature>
<evidence type="ECO:0000313" key="2">
    <source>
        <dbReference type="EMBL" id="CTQ43574.1"/>
    </source>
</evidence>
<keyword evidence="3" id="KW-1185">Reference proteome</keyword>
<dbReference type="AlphaFoldDB" id="A0A0M6Y1K3"/>
<sequence>MAIRGFVLGAAFLAAGLVPASADSVTASVETWNPATRTLVLSDKTQFQTISSSVAVPDTLAAGKTVTIHYNGSENGVDSILSIEVQP</sequence>
<name>A0A0M6Y1K3_9HYPH</name>
<gene>
    <name evidence="2" type="ORF">LAL4801_02014</name>
</gene>
<dbReference type="EMBL" id="CXST01000001">
    <property type="protein sequence ID" value="CTQ43574.1"/>
    <property type="molecule type" value="Genomic_DNA"/>
</dbReference>
<dbReference type="Proteomes" id="UP000048926">
    <property type="component" value="Unassembled WGS sequence"/>
</dbReference>
<evidence type="ECO:0008006" key="4">
    <source>
        <dbReference type="Google" id="ProtNLM"/>
    </source>
</evidence>
<organism evidence="2 3">
    <name type="scientific">Roseibium aggregatum</name>
    <dbReference type="NCBI Taxonomy" id="187304"/>
    <lineage>
        <taxon>Bacteria</taxon>
        <taxon>Pseudomonadati</taxon>
        <taxon>Pseudomonadota</taxon>
        <taxon>Alphaproteobacteria</taxon>
        <taxon>Hyphomicrobiales</taxon>
        <taxon>Stappiaceae</taxon>
        <taxon>Roseibium</taxon>
    </lineage>
</organism>